<dbReference type="EMBL" id="CP018743">
    <property type="protein sequence ID" value="APO81776.1"/>
    <property type="molecule type" value="Genomic_DNA"/>
</dbReference>
<dbReference type="Proteomes" id="UP000185146">
    <property type="component" value="Chromosome"/>
</dbReference>
<gene>
    <name evidence="1" type="ORF">BL240_10105</name>
</gene>
<reference evidence="1 2" key="1">
    <citation type="submission" date="2016-12" db="EMBL/GenBank/DDBJ databases">
        <title>Draft Genome Sequence of Mercury Resistant Pseudomonas DRA525.</title>
        <authorList>
            <person name="Drace K.M."/>
        </authorList>
    </citation>
    <scope>NUCLEOTIDE SEQUENCE [LARGE SCALE GENOMIC DNA]</scope>
    <source>
        <strain evidence="1 2">DRA525</strain>
    </source>
</reference>
<organism evidence="1 2">
    <name type="scientific">Pseudomonas putida</name>
    <name type="common">Arthrobacter siderocapsulatus</name>
    <dbReference type="NCBI Taxonomy" id="303"/>
    <lineage>
        <taxon>Bacteria</taxon>
        <taxon>Pseudomonadati</taxon>
        <taxon>Pseudomonadota</taxon>
        <taxon>Gammaproteobacteria</taxon>
        <taxon>Pseudomonadales</taxon>
        <taxon>Pseudomonadaceae</taxon>
        <taxon>Pseudomonas</taxon>
    </lineage>
</organism>
<protein>
    <submittedName>
        <fullName evidence="1">Uncharacterized protein</fullName>
    </submittedName>
</protein>
<proteinExistence type="predicted"/>
<evidence type="ECO:0000313" key="1">
    <source>
        <dbReference type="EMBL" id="APO81776.1"/>
    </source>
</evidence>
<dbReference type="AlphaFoldDB" id="A0A1L5PP55"/>
<evidence type="ECO:0000313" key="2">
    <source>
        <dbReference type="Proteomes" id="UP000185146"/>
    </source>
</evidence>
<name>A0A1L5PP55_PSEPU</name>
<accession>A0A1L5PP55</accession>
<sequence length="75" mass="8577">MKYRIDYNLRGHTKFWICDWSSRPSEDNVLTALLRLHAPADALSEVRPPCRLSHNELRSAVADLGISDVRIEGDK</sequence>